<dbReference type="PANTHER" id="PTHR11607">
    <property type="entry name" value="ALPHA-MANNOSIDASE"/>
    <property type="match status" value="1"/>
</dbReference>
<feature type="transmembrane region" description="Helical" evidence="17">
    <location>
        <begin position="1302"/>
        <end position="1327"/>
    </location>
</feature>
<dbReference type="GO" id="GO:0006013">
    <property type="term" value="P:mannose metabolic process"/>
    <property type="evidence" value="ECO:0007669"/>
    <property type="project" value="InterPro"/>
</dbReference>
<evidence type="ECO:0000259" key="18">
    <source>
        <dbReference type="SMART" id="SM00872"/>
    </source>
</evidence>
<dbReference type="SUPFAM" id="SSF88713">
    <property type="entry name" value="Glycoside hydrolase/deacetylase"/>
    <property type="match status" value="1"/>
</dbReference>
<organism evidence="19 20">
    <name type="scientific">Heterostelium pallidum (strain ATCC 26659 / Pp 5 / PN500)</name>
    <name type="common">Cellular slime mold</name>
    <name type="synonym">Polysphondylium pallidum</name>
    <dbReference type="NCBI Taxonomy" id="670386"/>
    <lineage>
        <taxon>Eukaryota</taxon>
        <taxon>Amoebozoa</taxon>
        <taxon>Evosea</taxon>
        <taxon>Eumycetozoa</taxon>
        <taxon>Dictyostelia</taxon>
        <taxon>Acytosteliales</taxon>
        <taxon>Acytosteliaceae</taxon>
        <taxon>Heterostelium</taxon>
    </lineage>
</organism>
<dbReference type="InterPro" id="IPR050843">
    <property type="entry name" value="Glycosyl_Hydrlase_38"/>
</dbReference>
<dbReference type="Pfam" id="PF09261">
    <property type="entry name" value="Alpha-mann_mid"/>
    <property type="match status" value="1"/>
</dbReference>
<dbReference type="GeneID" id="31367720"/>
<dbReference type="Gene3D" id="3.20.110.10">
    <property type="entry name" value="Glycoside hydrolase 38, N terminal domain"/>
    <property type="match status" value="1"/>
</dbReference>
<dbReference type="OMA" id="GDPPEFY"/>
<evidence type="ECO:0000256" key="6">
    <source>
        <dbReference type="ARBA" id="ARBA00009792"/>
    </source>
</evidence>
<dbReference type="EC" id="3.2.1.24" evidence="7"/>
<keyword evidence="14" id="KW-0539">Nucleus</keyword>
<dbReference type="CDD" id="cd00451">
    <property type="entry name" value="GH38N_AMII_euk"/>
    <property type="match status" value="1"/>
</dbReference>
<gene>
    <name evidence="19" type="primary">manD</name>
    <name evidence="19" type="ORF">PPL_12253</name>
</gene>
<evidence type="ECO:0000256" key="3">
    <source>
        <dbReference type="ARBA" id="ARBA00003357"/>
    </source>
</evidence>
<dbReference type="SUPFAM" id="SSF88688">
    <property type="entry name" value="Families 57/38 glycoside transferase middle domain"/>
    <property type="match status" value="1"/>
</dbReference>
<dbReference type="Gene3D" id="1.20.1270.50">
    <property type="entry name" value="Glycoside hydrolase family 38, central domain"/>
    <property type="match status" value="1"/>
</dbReference>
<evidence type="ECO:0000313" key="19">
    <source>
        <dbReference type="EMBL" id="EFA77646.1"/>
    </source>
</evidence>
<comment type="caution">
    <text evidence="19">The sequence shown here is derived from an EMBL/GenBank/DDBJ whole genome shotgun (WGS) entry which is preliminary data.</text>
</comment>
<evidence type="ECO:0000256" key="9">
    <source>
        <dbReference type="ARBA" id="ARBA00022771"/>
    </source>
</evidence>
<dbReference type="FunCoup" id="D3BM45">
    <property type="interactions" value="4"/>
</dbReference>
<keyword evidence="9" id="KW-0863">Zinc-finger</keyword>
<keyword evidence="10" id="KW-0378">Hydrolase</keyword>
<evidence type="ECO:0000256" key="8">
    <source>
        <dbReference type="ARBA" id="ARBA00022723"/>
    </source>
</evidence>
<dbReference type="Pfam" id="PF01074">
    <property type="entry name" value="Glyco_hydro_38N"/>
    <property type="match status" value="1"/>
</dbReference>
<dbReference type="Gene3D" id="2.70.98.30">
    <property type="entry name" value="Golgi alpha-mannosidase II, domain 4"/>
    <property type="match status" value="1"/>
</dbReference>
<comment type="subcellular location">
    <subcellularLocation>
        <location evidence="4">Nucleus</location>
    </subcellularLocation>
</comment>
<evidence type="ECO:0000313" key="20">
    <source>
        <dbReference type="Proteomes" id="UP000001396"/>
    </source>
</evidence>
<keyword evidence="8" id="KW-0479">Metal-binding</keyword>
<evidence type="ECO:0000256" key="4">
    <source>
        <dbReference type="ARBA" id="ARBA00004123"/>
    </source>
</evidence>
<dbReference type="InterPro" id="IPR011682">
    <property type="entry name" value="Glyco_hydro_38_C"/>
</dbReference>
<evidence type="ECO:0000256" key="13">
    <source>
        <dbReference type="ARBA" id="ARBA00023163"/>
    </source>
</evidence>
<dbReference type="Proteomes" id="UP000001396">
    <property type="component" value="Unassembled WGS sequence"/>
</dbReference>
<keyword evidence="17" id="KW-0472">Membrane</keyword>
<keyword evidence="15" id="KW-0326">Glycosidase</keyword>
<evidence type="ECO:0000256" key="2">
    <source>
        <dbReference type="ARBA" id="ARBA00001947"/>
    </source>
</evidence>
<dbReference type="GO" id="GO:0030246">
    <property type="term" value="F:carbohydrate binding"/>
    <property type="evidence" value="ECO:0007669"/>
    <property type="project" value="InterPro"/>
</dbReference>
<dbReference type="SMART" id="SM00872">
    <property type="entry name" value="Alpha-mann_mid"/>
    <property type="match status" value="1"/>
</dbReference>
<dbReference type="Gene3D" id="2.20.25.190">
    <property type="match status" value="1"/>
</dbReference>
<dbReference type="PANTHER" id="PTHR11607:SF39">
    <property type="entry name" value="ALPHA-MANNOSIDASE D-RELATED"/>
    <property type="match status" value="1"/>
</dbReference>
<comment type="function">
    <text evidence="3">Transcription elongation factor implicated in the maintenance of proper chromatin structure in actively transcribed regions.</text>
</comment>
<dbReference type="Pfam" id="PF05129">
    <property type="entry name" value="Zn_ribbon_Elf1"/>
    <property type="match status" value="1"/>
</dbReference>
<evidence type="ECO:0000256" key="11">
    <source>
        <dbReference type="ARBA" id="ARBA00022833"/>
    </source>
</evidence>
<dbReference type="InterPro" id="IPR027291">
    <property type="entry name" value="Glyco_hydro_38_N_sf"/>
</dbReference>
<sequence length="1382" mass="158151">METIHIEVYINIVSFKIDQSQNHLEKMGKRKSAKPPPKKKIMTKLPKYFDCPFCDHTQSVECTLKRETQVGTAKCRSCQSSYSTKINELSDPIDIYTDWIDACEMINKPSGTIGVIFKTNDHNISASWYLLRQRKQNKLMRRWSLKSVFLKVRCFHLFLYLIVLKTKMLLLETYRDNILRMLAFALIGTLMFTFYLNNSSNNNSQLTSHGAFRDGVNKIVQTEISPATILLVPHSHCDAGWLQTFEEYYDNKVYSILDSVISELKKDHSKRFIWSEISFFRKWWDNQKQQIKDSVHDLVESGRFEFIGGGWVQNDEAVSNIDDVMDQITEGHIWIAKHFNRTVEYGWQIDPFGHSSLTPTLFAQLGFKAMIGNRITDKAKEVMRDVRQLDFIWEGSALLADKSRMFVHLLNYHYGYPSQEIYNTEEPYAKFLNNVETYAKAVHDLIARYRDATLSNIVMIPWGDDFTYADAEDEFKRADTLIDLLNDDKEKRNIKEIRYATLSEYFELLFKDIKERSLPLPLFKNDFFPYVTKNEEPWTGFYSSHTLLKKEIRETSTMVRSADIFYSLAVAKSSSKSSHLKGINGLAPGLEEARHNLAITQHHDSVTGTARSYVMNDYYVKLQKARESVESVLVNSIEYLRVVNTTVASDNNDGVLEIKNVLDINWMSSDTKKGGSYALVLTNTLAWNRTGHTSIRVKGSRDKVGRIRVVEADTLSVKQTQTIPVNLQLECKNNVDEYNIYFISSVPPVGSSTYYLLLESTENKDTWSTISENYFFDTNYKLENQFLTINFNSHGFINSITRQLTAAATTTVQLNETMQQYTTMKSGAYLFIPDDKSNDFSGNSDKKKYYYITGPLLSQVLVYSYGGDVCSPKTIVLHRVYRSDSSQPCSLEKLVEVGYSVPGEGNRETVFNYQTSIKSGKKFYTDNGLESRTRSHFNDNYINFQYFPVLSSAHIKDDSLQFTIFTERSHGVTSPTEGGLEIMVHRTLMQDDWKGLSFANKDFARIDGKFYLNLDTIETATQNSKQQSLQILQPPIQLYQKFVHIDEYKLKYKQTLSFFNSSLPSNLHLYSLKFYNQYDSKGKPLIYMRIGDIQVRSDTTPQLVDYDSLFSSDLTVSNMNRLGLNFLPYKKPYASEFKSTKKSFVMKTGTLYFCEQGASEHQPDLTDDLQDLDQDSSDNHSYSLSPLEIKSYGMTLSFGSLVIRPASINGNLTLDNLNSNGSSIITTNTTDDKIVLQLNSGEIDDQLTQELNLPFPFMLVGNPHAARTGLNKEELKYPYDFSVYKIDLAYNNDSGRISSPNYGLIVGVSFFAFCGAVGLVLLVVTLVRRRMRRNVEPEQLPKYMNDDDVTSMAQKDFDTPTIATTETTETKGKDPSGDITIV</sequence>
<dbReference type="EMBL" id="ADBJ01000042">
    <property type="protein sequence ID" value="EFA77646.1"/>
    <property type="molecule type" value="Genomic_DNA"/>
</dbReference>
<name>D3BM45_HETP5</name>
<evidence type="ECO:0000256" key="12">
    <source>
        <dbReference type="ARBA" id="ARBA00023015"/>
    </source>
</evidence>
<dbReference type="Pfam" id="PF07748">
    <property type="entry name" value="Glyco_hydro_38C"/>
    <property type="match status" value="1"/>
</dbReference>
<proteinExistence type="inferred from homology"/>
<comment type="catalytic activity">
    <reaction evidence="1">
        <text>Hydrolysis of terminal, non-reducing alpha-D-mannose residues in alpha-D-mannosides.</text>
        <dbReference type="EC" id="3.2.1.24"/>
    </reaction>
</comment>
<dbReference type="InterPro" id="IPR015341">
    <property type="entry name" value="Glyco_hydro_38_cen"/>
</dbReference>
<dbReference type="SUPFAM" id="SSF74650">
    <property type="entry name" value="Galactose mutarotase-like"/>
    <property type="match status" value="1"/>
</dbReference>
<dbReference type="STRING" id="670386.D3BM45"/>
<dbReference type="InterPro" id="IPR037094">
    <property type="entry name" value="Glyco_hydro_38_cen_sf"/>
</dbReference>
<dbReference type="InterPro" id="IPR011330">
    <property type="entry name" value="Glyco_hydro/deAcase_b/a-brl"/>
</dbReference>
<evidence type="ECO:0000256" key="5">
    <source>
        <dbReference type="ARBA" id="ARBA00009730"/>
    </source>
</evidence>
<evidence type="ECO:0000256" key="10">
    <source>
        <dbReference type="ARBA" id="ARBA00022801"/>
    </source>
</evidence>
<keyword evidence="12" id="KW-0805">Transcription regulation</keyword>
<keyword evidence="11" id="KW-0862">Zinc</keyword>
<keyword evidence="17" id="KW-0812">Transmembrane</keyword>
<comment type="cofactor">
    <cofactor evidence="2">
        <name>Zn(2+)</name>
        <dbReference type="ChEBI" id="CHEBI:29105"/>
    </cofactor>
</comment>
<evidence type="ECO:0000256" key="7">
    <source>
        <dbReference type="ARBA" id="ARBA00012752"/>
    </source>
</evidence>
<dbReference type="GO" id="GO:0008270">
    <property type="term" value="F:zinc ion binding"/>
    <property type="evidence" value="ECO:0007669"/>
    <property type="project" value="UniProtKB-KW"/>
</dbReference>
<keyword evidence="13" id="KW-0804">Transcription</keyword>
<dbReference type="GO" id="GO:0004559">
    <property type="term" value="F:alpha-mannosidase activity"/>
    <property type="evidence" value="ECO:0007669"/>
    <property type="project" value="UniProtKB-EC"/>
</dbReference>
<dbReference type="InterPro" id="IPR007808">
    <property type="entry name" value="Elf1"/>
</dbReference>
<feature type="domain" description="Glycoside hydrolase family 38 central" evidence="18">
    <location>
        <begin position="536"/>
        <end position="622"/>
    </location>
</feature>
<feature type="region of interest" description="Disordered" evidence="16">
    <location>
        <begin position="1363"/>
        <end position="1382"/>
    </location>
</feature>
<accession>D3BM45</accession>
<dbReference type="InterPro" id="IPR000602">
    <property type="entry name" value="Glyco_hydro_38_N"/>
</dbReference>
<dbReference type="InParanoid" id="D3BM45"/>
<evidence type="ECO:0000256" key="15">
    <source>
        <dbReference type="ARBA" id="ARBA00023295"/>
    </source>
</evidence>
<dbReference type="RefSeq" id="XP_020429774.1">
    <property type="nucleotide sequence ID" value="XM_020582993.1"/>
</dbReference>
<comment type="similarity">
    <text evidence="6">Belongs to the glycosyl hydrolase 38 family.</text>
</comment>
<evidence type="ECO:0000256" key="1">
    <source>
        <dbReference type="ARBA" id="ARBA00000365"/>
    </source>
</evidence>
<evidence type="ECO:0000256" key="17">
    <source>
        <dbReference type="SAM" id="Phobius"/>
    </source>
</evidence>
<dbReference type="FunFam" id="2.20.25.190:FF:000001">
    <property type="entry name" value="Transcription elongation factor 1 homolog"/>
    <property type="match status" value="1"/>
</dbReference>
<dbReference type="InterPro" id="IPR011013">
    <property type="entry name" value="Gal_mutarotase_sf_dom"/>
</dbReference>
<keyword evidence="17" id="KW-1133">Transmembrane helix</keyword>
<evidence type="ECO:0000256" key="14">
    <source>
        <dbReference type="ARBA" id="ARBA00023242"/>
    </source>
</evidence>
<evidence type="ECO:0000256" key="16">
    <source>
        <dbReference type="SAM" id="MobiDB-lite"/>
    </source>
</evidence>
<dbReference type="GO" id="GO:0005634">
    <property type="term" value="C:nucleus"/>
    <property type="evidence" value="ECO:0007669"/>
    <property type="project" value="UniProtKB-SubCell"/>
</dbReference>
<keyword evidence="20" id="KW-1185">Reference proteome</keyword>
<comment type="similarity">
    <text evidence="5">Belongs to the ELOF1 family.</text>
</comment>
<dbReference type="SUPFAM" id="SSF57783">
    <property type="entry name" value="Zinc beta-ribbon"/>
    <property type="match status" value="1"/>
</dbReference>
<dbReference type="InterPro" id="IPR038567">
    <property type="entry name" value="T_Elf1_sf"/>
</dbReference>
<dbReference type="InterPro" id="IPR028995">
    <property type="entry name" value="Glyco_hydro_57/38_cen_sf"/>
</dbReference>
<protein>
    <recommendedName>
        <fullName evidence="7">alpha-mannosidase</fullName>
        <ecNumber evidence="7">3.2.1.24</ecNumber>
    </recommendedName>
</protein>
<reference evidence="19 20" key="1">
    <citation type="journal article" date="2011" name="Genome Res.">
        <title>Phylogeny-wide analysis of social amoeba genomes highlights ancient origins for complex intercellular communication.</title>
        <authorList>
            <person name="Heidel A.J."/>
            <person name="Lawal H.M."/>
            <person name="Felder M."/>
            <person name="Schilde C."/>
            <person name="Helps N.R."/>
            <person name="Tunggal B."/>
            <person name="Rivero F."/>
            <person name="John U."/>
            <person name="Schleicher M."/>
            <person name="Eichinger L."/>
            <person name="Platzer M."/>
            <person name="Noegel A.A."/>
            <person name="Schaap P."/>
            <person name="Gloeckner G."/>
        </authorList>
    </citation>
    <scope>NUCLEOTIDE SEQUENCE [LARGE SCALE GENOMIC DNA]</scope>
    <source>
        <strain evidence="20">ATCC 26659 / Pp 5 / PN500</strain>
    </source>
</reference>
<dbReference type="GO" id="GO:0005764">
    <property type="term" value="C:lysosome"/>
    <property type="evidence" value="ECO:0007669"/>
    <property type="project" value="TreeGrafter"/>
</dbReference>